<accession>A0AAN4R4A4</accession>
<comment type="caution">
    <text evidence="2">The sequence shown here is derived from an EMBL/GenBank/DDBJ whole genome shotgun (WGS) entry which is preliminary data.</text>
</comment>
<dbReference type="PIRSF" id="PIRSF032131">
    <property type="entry name" value="UCP032131"/>
    <property type="match status" value="1"/>
</dbReference>
<name>A0AAN4R4A4_9PROT</name>
<dbReference type="AlphaFoldDB" id="A0AAN4R4A4"/>
<evidence type="ECO:0000313" key="2">
    <source>
        <dbReference type="EMBL" id="GEL54068.1"/>
    </source>
</evidence>
<protein>
    <recommendedName>
        <fullName evidence="4">DUF1178 family protein</fullName>
    </recommendedName>
</protein>
<proteinExistence type="predicted"/>
<dbReference type="Pfam" id="PF06676">
    <property type="entry name" value="DUF1178"/>
    <property type="match status" value="1"/>
</dbReference>
<sequence>MICFRLHCKAGHEFEGWFPDGAEFERQKSHNLVSCPQCGVSTVEKSLMAPAIARQTKSKGQPATSAPSIHLTQHDQLRMVLHSLRREVEAQCDDVGDRFAEEALRRHDERHNEDSQTGRGIYGTMSDSDRERLEDEGVDFSPIPWLDRTES</sequence>
<dbReference type="InterPro" id="IPR009562">
    <property type="entry name" value="DUF1178"/>
</dbReference>
<evidence type="ECO:0000256" key="1">
    <source>
        <dbReference type="SAM" id="MobiDB-lite"/>
    </source>
</evidence>
<dbReference type="EMBL" id="BJVS01000006">
    <property type="protein sequence ID" value="GEL54068.1"/>
    <property type="molecule type" value="Genomic_DNA"/>
</dbReference>
<organism evidence="2 3">
    <name type="scientific">Asaia bogorensis NBRC 16594</name>
    <dbReference type="NCBI Taxonomy" id="1231624"/>
    <lineage>
        <taxon>Bacteria</taxon>
        <taxon>Pseudomonadati</taxon>
        <taxon>Pseudomonadota</taxon>
        <taxon>Alphaproteobacteria</taxon>
        <taxon>Acetobacterales</taxon>
        <taxon>Acetobacteraceae</taxon>
        <taxon>Asaia</taxon>
    </lineage>
</organism>
<feature type="region of interest" description="Disordered" evidence="1">
    <location>
        <begin position="104"/>
        <end position="151"/>
    </location>
</feature>
<evidence type="ECO:0008006" key="4">
    <source>
        <dbReference type="Google" id="ProtNLM"/>
    </source>
</evidence>
<reference evidence="2 3" key="1">
    <citation type="submission" date="2019-07" db="EMBL/GenBank/DDBJ databases">
        <title>Whole genome shotgun sequence of Asaia bogorensis NBRC 16594.</title>
        <authorList>
            <person name="Hosoyama A."/>
            <person name="Uohara A."/>
            <person name="Ohji S."/>
            <person name="Ichikawa N."/>
        </authorList>
    </citation>
    <scope>NUCLEOTIDE SEQUENCE [LARGE SCALE GENOMIC DNA]</scope>
    <source>
        <strain evidence="2 3">NBRC 16594</strain>
    </source>
</reference>
<gene>
    <name evidence="2" type="ORF">ABO01nite_20750</name>
</gene>
<feature type="compositionally biased region" description="Basic and acidic residues" evidence="1">
    <location>
        <begin position="104"/>
        <end position="116"/>
    </location>
</feature>
<dbReference type="Proteomes" id="UP000321287">
    <property type="component" value="Unassembled WGS sequence"/>
</dbReference>
<dbReference type="KEGG" id="abg:Asbog_01157"/>
<keyword evidence="3" id="KW-1185">Reference proteome</keyword>
<evidence type="ECO:0000313" key="3">
    <source>
        <dbReference type="Proteomes" id="UP000321287"/>
    </source>
</evidence>